<dbReference type="Proteomes" id="UP000622797">
    <property type="component" value="Unassembled WGS sequence"/>
</dbReference>
<dbReference type="Pfam" id="PF13391">
    <property type="entry name" value="HNH_2"/>
    <property type="match status" value="1"/>
</dbReference>
<organism evidence="3 4">
    <name type="scientific">Fusarium sarcochroum</name>
    <dbReference type="NCBI Taxonomy" id="1208366"/>
    <lineage>
        <taxon>Eukaryota</taxon>
        <taxon>Fungi</taxon>
        <taxon>Dikarya</taxon>
        <taxon>Ascomycota</taxon>
        <taxon>Pezizomycotina</taxon>
        <taxon>Sordariomycetes</taxon>
        <taxon>Hypocreomycetidae</taxon>
        <taxon>Hypocreales</taxon>
        <taxon>Nectriaceae</taxon>
        <taxon>Fusarium</taxon>
        <taxon>Fusarium lateritium species complex</taxon>
    </lineage>
</organism>
<accession>A0A8H4U0W0</accession>
<comment type="caution">
    <text evidence="3">The sequence shown here is derived from an EMBL/GenBank/DDBJ whole genome shotgun (WGS) entry which is preliminary data.</text>
</comment>
<feature type="region of interest" description="Disordered" evidence="1">
    <location>
        <begin position="147"/>
        <end position="182"/>
    </location>
</feature>
<evidence type="ECO:0000259" key="2">
    <source>
        <dbReference type="Pfam" id="PF13391"/>
    </source>
</evidence>
<dbReference type="OrthoDB" id="5416097at2759"/>
<feature type="compositionally biased region" description="Polar residues" evidence="1">
    <location>
        <begin position="162"/>
        <end position="172"/>
    </location>
</feature>
<evidence type="ECO:0000313" key="4">
    <source>
        <dbReference type="Proteomes" id="UP000622797"/>
    </source>
</evidence>
<proteinExistence type="predicted"/>
<reference evidence="3" key="2">
    <citation type="submission" date="2020-05" db="EMBL/GenBank/DDBJ databases">
        <authorList>
            <person name="Kim H.-S."/>
            <person name="Proctor R.H."/>
            <person name="Brown D.W."/>
        </authorList>
    </citation>
    <scope>NUCLEOTIDE SEQUENCE</scope>
    <source>
        <strain evidence="3">NRRL 20472</strain>
    </source>
</reference>
<name>A0A8H4U0W0_9HYPO</name>
<evidence type="ECO:0000256" key="1">
    <source>
        <dbReference type="SAM" id="MobiDB-lite"/>
    </source>
</evidence>
<sequence length="271" mass="31248">MDGLVQDRETRQRCINQDRWFREPSHLLPLDEMHTRLEHAKTLESFVQDGGQTPDFRLRAEYVAALMTSPLSVLEHEEMLSPKEWSISEIEKNLNSIAPYCKHYLQHLGNRQDIDFHFNRKPTKESIAIAEVYAQYWAEHEAQCESVQSSLGKETDTDEQPQNDLDSGSNPEAQKPDDHLRDRNEKARCLKRDGNVCVVTGTAEPEAYHIVPFTWNDTYEHTERTALLDRGSACILEPDLDMRTSYLADSDELGASDKAWNMICLNPELHY</sequence>
<feature type="domain" description="HNH nuclease" evidence="2">
    <location>
        <begin position="197"/>
        <end position="270"/>
    </location>
</feature>
<reference evidence="3" key="1">
    <citation type="journal article" date="2020" name="BMC Genomics">
        <title>Correction to: Identification and distribution of gene clusters required for synthesis of sphingolipid metabolism inhibitors in diverse species of the filamentous fungus Fusarium.</title>
        <authorList>
            <person name="Kim H.S."/>
            <person name="Lohmar J.M."/>
            <person name="Busman M."/>
            <person name="Brown D.W."/>
            <person name="Naumann T.A."/>
            <person name="Divon H.H."/>
            <person name="Lysoe E."/>
            <person name="Uhlig S."/>
            <person name="Proctor R.H."/>
        </authorList>
    </citation>
    <scope>NUCLEOTIDE SEQUENCE</scope>
    <source>
        <strain evidence="3">NRRL 20472</strain>
    </source>
</reference>
<gene>
    <name evidence="3" type="ORF">FSARC_4823</name>
</gene>
<keyword evidence="4" id="KW-1185">Reference proteome</keyword>
<dbReference type="AlphaFoldDB" id="A0A8H4U0W0"/>
<protein>
    <recommendedName>
        <fullName evidence="2">HNH nuclease domain-containing protein</fullName>
    </recommendedName>
</protein>
<evidence type="ECO:0000313" key="3">
    <source>
        <dbReference type="EMBL" id="KAF4967664.1"/>
    </source>
</evidence>
<dbReference type="InterPro" id="IPR003615">
    <property type="entry name" value="HNH_nuc"/>
</dbReference>
<dbReference type="EMBL" id="JABEXW010000228">
    <property type="protein sequence ID" value="KAF4967664.1"/>
    <property type="molecule type" value="Genomic_DNA"/>
</dbReference>